<dbReference type="InterPro" id="IPR023124">
    <property type="entry name" value="DUF3239_dom_sf"/>
</dbReference>
<evidence type="ECO:0000313" key="3">
    <source>
        <dbReference type="Proteomes" id="UP000220828"/>
    </source>
</evidence>
<evidence type="ECO:0008006" key="4">
    <source>
        <dbReference type="Google" id="ProtNLM"/>
    </source>
</evidence>
<comment type="caution">
    <text evidence="2">The sequence shown here is derived from an EMBL/GenBank/DDBJ whole genome shotgun (WGS) entry which is preliminary data.</text>
</comment>
<evidence type="ECO:0000256" key="1">
    <source>
        <dbReference type="SAM" id="Phobius"/>
    </source>
</evidence>
<dbReference type="RefSeq" id="WP_097554909.1">
    <property type="nucleotide sequence ID" value="NZ_PCMW01000126.1"/>
</dbReference>
<dbReference type="InterPro" id="IPR021632">
    <property type="entry name" value="DUF3239"/>
</dbReference>
<proteinExistence type="predicted"/>
<accession>A0A2H3KFH6</accession>
<dbReference type="Gene3D" id="2.40.410.10">
    <property type="entry name" value="putative membrane protein from Corynebacterium diphtheriae superfamily"/>
    <property type="match status" value="1"/>
</dbReference>
<dbReference type="OrthoDB" id="1252449at2"/>
<feature type="transmembrane region" description="Helical" evidence="1">
    <location>
        <begin position="31"/>
        <end position="49"/>
    </location>
</feature>
<organism evidence="2 3">
    <name type="scientific">Flavobacterium branchiophilum</name>
    <dbReference type="NCBI Taxonomy" id="55197"/>
    <lineage>
        <taxon>Bacteria</taxon>
        <taxon>Pseudomonadati</taxon>
        <taxon>Bacteroidota</taxon>
        <taxon>Flavobacteriia</taxon>
        <taxon>Flavobacteriales</taxon>
        <taxon>Flavobacteriaceae</taxon>
        <taxon>Flavobacterium</taxon>
    </lineage>
</organism>
<dbReference type="AlphaFoldDB" id="A0A2H3KFH6"/>
<protein>
    <recommendedName>
        <fullName evidence="4">DUF3239 domain-containing protein</fullName>
    </recommendedName>
</protein>
<keyword evidence="1" id="KW-0812">Transmembrane</keyword>
<dbReference type="EMBL" id="PCMW01000126">
    <property type="protein sequence ID" value="PDS21966.1"/>
    <property type="molecule type" value="Genomic_DNA"/>
</dbReference>
<gene>
    <name evidence="2" type="ORF">B0A77_14620</name>
</gene>
<keyword evidence="1" id="KW-1133">Transmembrane helix</keyword>
<sequence>MKNENIYTVDSNTFATNPGNANLKPFVWIKYNLSTTLILTVCLALSILLTVSISLWFFIIMLLVIAINIFYWRRKNEHFRYGDSNGGIIVSNNPMLVAVTTDLTKGFGDYPVIKIIKYKGKGKVGDKIGTVALYSASVDDSLKHWIDFEPIPINYATDNIAEIERAIKSYDEEQWKQIESRLLQIPKPYMEGLYKIKEEASDWKE</sequence>
<evidence type="ECO:0000313" key="2">
    <source>
        <dbReference type="EMBL" id="PDS21966.1"/>
    </source>
</evidence>
<keyword evidence="1" id="KW-0472">Membrane</keyword>
<feature type="transmembrane region" description="Helical" evidence="1">
    <location>
        <begin position="55"/>
        <end position="72"/>
    </location>
</feature>
<dbReference type="Pfam" id="PF11580">
    <property type="entry name" value="DUF3239"/>
    <property type="match status" value="1"/>
</dbReference>
<reference evidence="2 3" key="1">
    <citation type="submission" date="2017-09" db="EMBL/GenBank/DDBJ databases">
        <title>Whole genomes of Flavobacteriaceae.</title>
        <authorList>
            <person name="Stine C."/>
            <person name="Li C."/>
            <person name="Tadesse D."/>
        </authorList>
    </citation>
    <scope>NUCLEOTIDE SEQUENCE [LARGE SCALE GENOMIC DNA]</scope>
    <source>
        <strain evidence="2 3">ATCC 35036</strain>
    </source>
</reference>
<dbReference type="Proteomes" id="UP000220828">
    <property type="component" value="Unassembled WGS sequence"/>
</dbReference>
<name>A0A2H3KFH6_9FLAO</name>